<protein>
    <recommendedName>
        <fullName evidence="5">Transmembrane protein</fullName>
    </recommendedName>
</protein>
<evidence type="ECO:0000256" key="2">
    <source>
        <dbReference type="SAM" id="Phobius"/>
    </source>
</evidence>
<keyword evidence="2" id="KW-1133">Transmembrane helix</keyword>
<dbReference type="Proteomes" id="UP000689195">
    <property type="component" value="Unassembled WGS sequence"/>
</dbReference>
<name>A0A8S1S6R7_9CILI</name>
<gene>
    <name evidence="3" type="ORF">PPENT_87.1.T0040519</name>
</gene>
<evidence type="ECO:0008006" key="5">
    <source>
        <dbReference type="Google" id="ProtNLM"/>
    </source>
</evidence>
<comment type="caution">
    <text evidence="3">The sequence shown here is derived from an EMBL/GenBank/DDBJ whole genome shotgun (WGS) entry which is preliminary data.</text>
</comment>
<feature type="transmembrane region" description="Helical" evidence="2">
    <location>
        <begin position="203"/>
        <end position="221"/>
    </location>
</feature>
<organism evidence="3 4">
    <name type="scientific">Paramecium pentaurelia</name>
    <dbReference type="NCBI Taxonomy" id="43138"/>
    <lineage>
        <taxon>Eukaryota</taxon>
        <taxon>Sar</taxon>
        <taxon>Alveolata</taxon>
        <taxon>Ciliophora</taxon>
        <taxon>Intramacronucleata</taxon>
        <taxon>Oligohymenophorea</taxon>
        <taxon>Peniculida</taxon>
        <taxon>Parameciidae</taxon>
        <taxon>Paramecium</taxon>
    </lineage>
</organism>
<dbReference type="AlphaFoldDB" id="A0A8S1S6R7"/>
<keyword evidence="2" id="KW-0812">Transmembrane</keyword>
<sequence length="471" mass="56613">MNSRKGYKERSTKEDDKSLFWEHSKNILILFAENILFIKMEIEFNNVAIEVIGVQYFKSIKSNKFFDQIKYNLVIMKCQSMLKILFIKNQNMKLLLRRHLIFKITIKIHPFPPSQKLMIVQISQKQQEIQIQLKYKSKNKIKNCKLINYQNIMVMSHKELQEYTTSDLSNLIIIKLCKSKMIKCNNSQKEGICQIKKINRMKFQYQLVFIIIIIIIMSILFTTEELKQIEPHPYEYVQTKTKYLEQMSSFNYTKTTQLPFISVAKAQHRQLIDKVKYYQYEEKKQLPSHQFNTIFEDQSQPPIHTEDVRQQYYKEFILQPKEEEISKKDKEKNRYLHICGVINAQNQIDKKEYKNHIKELKQLKREVEQIQQQTKKPYYPTKEMCRNTNLINKLATPMLNMYNVYFKEIFDALIDDILLEEVQFLNEQQDKTLNENVQPEIPEFDNEDNQQQLNVDVKDLLLELGNIMDEY</sequence>
<proteinExistence type="predicted"/>
<dbReference type="OrthoDB" id="297736at2759"/>
<evidence type="ECO:0000313" key="4">
    <source>
        <dbReference type="Proteomes" id="UP000689195"/>
    </source>
</evidence>
<feature type="coiled-coil region" evidence="1">
    <location>
        <begin position="343"/>
        <end position="373"/>
    </location>
</feature>
<evidence type="ECO:0000313" key="3">
    <source>
        <dbReference type="EMBL" id="CAD8135976.1"/>
    </source>
</evidence>
<keyword evidence="2" id="KW-0472">Membrane</keyword>
<accession>A0A8S1S6R7</accession>
<keyword evidence="1" id="KW-0175">Coiled coil</keyword>
<dbReference type="EMBL" id="CAJJDO010000004">
    <property type="protein sequence ID" value="CAD8135976.1"/>
    <property type="molecule type" value="Genomic_DNA"/>
</dbReference>
<reference evidence="3" key="1">
    <citation type="submission" date="2021-01" db="EMBL/GenBank/DDBJ databases">
        <authorList>
            <consortium name="Genoscope - CEA"/>
            <person name="William W."/>
        </authorList>
    </citation>
    <scope>NUCLEOTIDE SEQUENCE</scope>
</reference>
<evidence type="ECO:0000256" key="1">
    <source>
        <dbReference type="SAM" id="Coils"/>
    </source>
</evidence>
<keyword evidence="4" id="KW-1185">Reference proteome</keyword>